<evidence type="ECO:0000256" key="4">
    <source>
        <dbReference type="ARBA" id="ARBA00022692"/>
    </source>
</evidence>
<dbReference type="OrthoDB" id="9777124at2"/>
<evidence type="ECO:0000256" key="8">
    <source>
        <dbReference type="ARBA" id="ARBA00023209"/>
    </source>
</evidence>
<name>A0A222P558_9GAMM</name>
<feature type="region of interest" description="Disordered" evidence="11">
    <location>
        <begin position="229"/>
        <end position="253"/>
    </location>
</feature>
<dbReference type="UniPathway" id="UPA00085"/>
<dbReference type="GO" id="GO:0008654">
    <property type="term" value="P:phospholipid biosynthetic process"/>
    <property type="evidence" value="ECO:0007669"/>
    <property type="project" value="UniProtKB-UniRule"/>
</dbReference>
<evidence type="ECO:0000256" key="3">
    <source>
        <dbReference type="ARBA" id="ARBA00022679"/>
    </source>
</evidence>
<keyword evidence="5 10" id="KW-1133">Transmembrane helix</keyword>
<evidence type="ECO:0000256" key="9">
    <source>
        <dbReference type="ARBA" id="ARBA00023264"/>
    </source>
</evidence>
<dbReference type="PANTHER" id="PTHR30309">
    <property type="entry name" value="INNER MEMBRANE PROTEIN YGIH"/>
    <property type="match status" value="1"/>
</dbReference>
<keyword evidence="1 10" id="KW-1003">Cell membrane</keyword>
<evidence type="ECO:0000256" key="6">
    <source>
        <dbReference type="ARBA" id="ARBA00023098"/>
    </source>
</evidence>
<comment type="catalytic activity">
    <reaction evidence="10">
        <text>an acyl phosphate + sn-glycerol 3-phosphate = a 1-acyl-sn-glycero-3-phosphate + phosphate</text>
        <dbReference type="Rhea" id="RHEA:34075"/>
        <dbReference type="ChEBI" id="CHEBI:43474"/>
        <dbReference type="ChEBI" id="CHEBI:57597"/>
        <dbReference type="ChEBI" id="CHEBI:57970"/>
        <dbReference type="ChEBI" id="CHEBI:59918"/>
        <dbReference type="EC" id="2.3.1.275"/>
    </reaction>
</comment>
<comment type="caution">
    <text evidence="10">Lacks conserved residue(s) required for the propagation of feature annotation.</text>
</comment>
<keyword evidence="8 10" id="KW-0594">Phospholipid biosynthesis</keyword>
<sequence length="253" mass="27481">MLSALLFLFVVIVGYLAGSVCSAVIVSRVFALPDPRITGSQNPGATNVLRISGKKYAAIVLLADLLKGLLPVLFAQLIGVGPIAVGFTCWAAVMGHMYPIFFGFRGGKGVATAIGALLGLHFILGVVVIATWLLVANFTRYSSVASMVSMSMAPWYALFIPNGLLTFPPLFFITLFVIYKHRENITRLIDGKESKIQFKRSSLREEINAVLEEEQQELEQTAVAPVKLSKEEQVSSLAEGTPETERAENTENS</sequence>
<keyword evidence="13" id="KW-1185">Reference proteome</keyword>
<feature type="transmembrane region" description="Helical" evidence="10">
    <location>
        <begin position="73"/>
        <end position="98"/>
    </location>
</feature>
<keyword evidence="7 10" id="KW-0472">Membrane</keyword>
<dbReference type="EMBL" id="CP016397">
    <property type="protein sequence ID" value="ASQ46980.1"/>
    <property type="molecule type" value="Genomic_DNA"/>
</dbReference>
<evidence type="ECO:0000256" key="10">
    <source>
        <dbReference type="HAMAP-Rule" id="MF_01043"/>
    </source>
</evidence>
<keyword evidence="4 10" id="KW-0812">Transmembrane</keyword>
<dbReference type="AlphaFoldDB" id="A0A222P558"/>
<feature type="transmembrane region" description="Helical" evidence="10">
    <location>
        <begin position="155"/>
        <end position="179"/>
    </location>
</feature>
<proteinExistence type="inferred from homology"/>
<dbReference type="NCBIfam" id="TIGR00023">
    <property type="entry name" value="glycerol-3-phosphate 1-O-acyltransferase PlsY"/>
    <property type="match status" value="1"/>
</dbReference>
<dbReference type="Pfam" id="PF02660">
    <property type="entry name" value="G3P_acyltransf"/>
    <property type="match status" value="1"/>
</dbReference>
<dbReference type="Proteomes" id="UP000201728">
    <property type="component" value="Chromosome"/>
</dbReference>
<dbReference type="EC" id="2.3.1.275" evidence="10"/>
<dbReference type="KEGG" id="lcd:clem_12220"/>
<organism evidence="12 13">
    <name type="scientific">Legionella clemsonensis</name>
    <dbReference type="NCBI Taxonomy" id="1867846"/>
    <lineage>
        <taxon>Bacteria</taxon>
        <taxon>Pseudomonadati</taxon>
        <taxon>Pseudomonadota</taxon>
        <taxon>Gammaproteobacteria</taxon>
        <taxon>Legionellales</taxon>
        <taxon>Legionellaceae</taxon>
        <taxon>Legionella</taxon>
    </lineage>
</organism>
<dbReference type="RefSeq" id="WP_094091782.1">
    <property type="nucleotide sequence ID" value="NZ_CP016397.1"/>
</dbReference>
<evidence type="ECO:0000313" key="13">
    <source>
        <dbReference type="Proteomes" id="UP000201728"/>
    </source>
</evidence>
<gene>
    <name evidence="10 12" type="primary">plsY</name>
    <name evidence="12" type="ORF">clem_12220</name>
</gene>
<evidence type="ECO:0000256" key="11">
    <source>
        <dbReference type="SAM" id="MobiDB-lite"/>
    </source>
</evidence>
<feature type="transmembrane region" description="Helical" evidence="10">
    <location>
        <begin position="110"/>
        <end position="135"/>
    </location>
</feature>
<evidence type="ECO:0000256" key="2">
    <source>
        <dbReference type="ARBA" id="ARBA00022516"/>
    </source>
</evidence>
<comment type="function">
    <text evidence="10">Catalyzes the transfer of an acyl group from acyl-phosphate (acyl-PO(4)) to glycerol-3-phosphate (G3P) to form lysophosphatidic acid (LPA). This enzyme utilizes acyl-phosphate as fatty acyl donor, but not acyl-CoA or acyl-ACP.</text>
</comment>
<keyword evidence="6 10" id="KW-0443">Lipid metabolism</keyword>
<comment type="subcellular location">
    <subcellularLocation>
        <location evidence="10">Cell membrane</location>
        <topology evidence="10">Multi-pass membrane protein</topology>
    </subcellularLocation>
</comment>
<evidence type="ECO:0000256" key="1">
    <source>
        <dbReference type="ARBA" id="ARBA00022475"/>
    </source>
</evidence>
<evidence type="ECO:0000313" key="12">
    <source>
        <dbReference type="EMBL" id="ASQ46980.1"/>
    </source>
</evidence>
<protein>
    <recommendedName>
        <fullName evidence="10">Glycerol-3-phosphate acyltransferase</fullName>
    </recommendedName>
    <alternativeName>
        <fullName evidence="10">Acyl-PO4 G3P acyltransferase</fullName>
    </alternativeName>
    <alternativeName>
        <fullName evidence="10">Acyl-phosphate--glycerol-3-phosphate acyltransferase</fullName>
    </alternativeName>
    <alternativeName>
        <fullName evidence="10">G3P acyltransferase</fullName>
        <shortName evidence="10">GPAT</shortName>
        <ecNumber evidence="10">2.3.1.275</ecNumber>
    </alternativeName>
    <alternativeName>
        <fullName evidence="10">Lysophosphatidic acid synthase</fullName>
        <shortName evidence="10">LPA synthase</shortName>
    </alternativeName>
</protein>
<keyword evidence="3 10" id="KW-0808">Transferase</keyword>
<feature type="compositionally biased region" description="Basic and acidic residues" evidence="11">
    <location>
        <begin position="243"/>
        <end position="253"/>
    </location>
</feature>
<dbReference type="SMART" id="SM01207">
    <property type="entry name" value="G3P_acyltransf"/>
    <property type="match status" value="1"/>
</dbReference>
<evidence type="ECO:0000256" key="5">
    <source>
        <dbReference type="ARBA" id="ARBA00022989"/>
    </source>
</evidence>
<keyword evidence="12" id="KW-0012">Acyltransferase</keyword>
<dbReference type="GO" id="GO:0005886">
    <property type="term" value="C:plasma membrane"/>
    <property type="evidence" value="ECO:0007669"/>
    <property type="project" value="UniProtKB-SubCell"/>
</dbReference>
<accession>A0A222P558</accession>
<comment type="pathway">
    <text evidence="10">Lipid metabolism; phospholipid metabolism.</text>
</comment>
<keyword evidence="2 10" id="KW-0444">Lipid biosynthesis</keyword>
<reference evidence="13" key="1">
    <citation type="submission" date="2016-07" db="EMBL/GenBank/DDBJ databases">
        <authorList>
            <person name="Florea S."/>
            <person name="Webb J.S."/>
            <person name="Jaromczyk J."/>
            <person name="Schardl C.L."/>
        </authorList>
    </citation>
    <scope>NUCLEOTIDE SEQUENCE [LARGE SCALE GENOMIC DNA]</scope>
    <source>
        <strain evidence="13">CDC-D5610</strain>
    </source>
</reference>
<dbReference type="GO" id="GO:0043772">
    <property type="term" value="F:acyl-phosphate glycerol-3-phosphate acyltransferase activity"/>
    <property type="evidence" value="ECO:0007669"/>
    <property type="project" value="UniProtKB-UniRule"/>
</dbReference>
<comment type="similarity">
    <text evidence="10">Belongs to the PlsY family.</text>
</comment>
<dbReference type="HAMAP" id="MF_01043">
    <property type="entry name" value="PlsY"/>
    <property type="match status" value="1"/>
</dbReference>
<comment type="subunit">
    <text evidence="10">Probably interacts with PlsX.</text>
</comment>
<evidence type="ECO:0000256" key="7">
    <source>
        <dbReference type="ARBA" id="ARBA00023136"/>
    </source>
</evidence>
<keyword evidence="9 10" id="KW-1208">Phospholipid metabolism</keyword>
<dbReference type="PANTHER" id="PTHR30309:SF0">
    <property type="entry name" value="GLYCEROL-3-PHOSPHATE ACYLTRANSFERASE-RELATED"/>
    <property type="match status" value="1"/>
</dbReference>
<dbReference type="InterPro" id="IPR003811">
    <property type="entry name" value="G3P_acylTferase_PlsY"/>
</dbReference>